<dbReference type="PROSITE" id="PS51347">
    <property type="entry name" value="PHOSPHOTRIESTERASE_2"/>
    <property type="match status" value="1"/>
</dbReference>
<reference evidence="4 5" key="1">
    <citation type="submission" date="2013-02" db="EMBL/GenBank/DDBJ databases">
        <title>Whole genome shotgun sequence of Gordonia malaquae NBRC 108250.</title>
        <authorList>
            <person name="Yoshida I."/>
            <person name="Hosoyama A."/>
            <person name="Tsuchikane K."/>
            <person name="Ando Y."/>
            <person name="Baba S."/>
            <person name="Ohji S."/>
            <person name="Hamada M."/>
            <person name="Tamura T."/>
            <person name="Yamazoe A."/>
            <person name="Yamazaki S."/>
            <person name="Fujita N."/>
        </authorList>
    </citation>
    <scope>NUCLEOTIDE SEQUENCE [LARGE SCALE GENOMIC DNA]</scope>
    <source>
        <strain evidence="4 5">NBRC 108250</strain>
    </source>
</reference>
<comment type="similarity">
    <text evidence="3">Belongs to the metallo-dependent hydrolases superfamily. Phosphotriesterase family.</text>
</comment>
<keyword evidence="5" id="KW-1185">Reference proteome</keyword>
<comment type="caution">
    <text evidence="3">Lacks conserved residue(s) required for the propagation of feature annotation.</text>
</comment>
<dbReference type="PANTHER" id="PTHR10819:SF3">
    <property type="entry name" value="PHOSPHOTRIESTERASE-RELATED PROTEIN"/>
    <property type="match status" value="1"/>
</dbReference>
<accession>M3TAA8</accession>
<keyword evidence="1" id="KW-0479">Metal-binding</keyword>
<evidence type="ECO:0000313" key="5">
    <source>
        <dbReference type="Proteomes" id="UP000035009"/>
    </source>
</evidence>
<name>M3TAA8_GORML</name>
<evidence type="ECO:0000256" key="1">
    <source>
        <dbReference type="ARBA" id="ARBA00022723"/>
    </source>
</evidence>
<protein>
    <submittedName>
        <fullName evidence="4">Putative phosphotriesterase</fullName>
    </submittedName>
</protein>
<dbReference type="AlphaFoldDB" id="M3TAA8"/>
<dbReference type="GO" id="GO:0008270">
    <property type="term" value="F:zinc ion binding"/>
    <property type="evidence" value="ECO:0007669"/>
    <property type="project" value="InterPro"/>
</dbReference>
<evidence type="ECO:0000313" key="4">
    <source>
        <dbReference type="EMBL" id="GAC78336.1"/>
    </source>
</evidence>
<dbReference type="STRING" id="410332.SAMN04488550_2319"/>
<keyword evidence="2" id="KW-0378">Hydrolase</keyword>
<proteinExistence type="inferred from homology"/>
<dbReference type="PANTHER" id="PTHR10819">
    <property type="entry name" value="PHOSPHOTRIESTERASE-RELATED"/>
    <property type="match status" value="1"/>
</dbReference>
<gene>
    <name evidence="4" type="ORF">GM1_003_00730</name>
</gene>
<dbReference type="eggNOG" id="COG1735">
    <property type="taxonomic scope" value="Bacteria"/>
</dbReference>
<dbReference type="Proteomes" id="UP000035009">
    <property type="component" value="Unassembled WGS sequence"/>
</dbReference>
<evidence type="ECO:0000256" key="2">
    <source>
        <dbReference type="ARBA" id="ARBA00022801"/>
    </source>
</evidence>
<sequence length="341" mass="36985">MDRINTVAGAVGADQLGRVLAHEHVFAVQEDFRLNYLRDWDETAEIDRAVETLTRVKQSGIDTIMDVSVLGIGRDIERVAKVAERVDLNIVAATGVFTFNDLPFQLHYTGPGLGFDVDDPLDEMLTRDITEGIGTTSIKAGFLVCVLESEGLTPGVERVMRSVGRVAAATGIGVVVHTNPHTQSGLVAQRVLAEEGVDLTRVMLAHSGDSTDVDYLMRIADAGSIIGMDRFGLDLLLPYGDRLATLLTMLEHGYADRMVLSQDAFCVSDWFDATAMTHVGDWDFFQVTGRVIPDLRASGVAETAIESMLVDVPARLLSPGVHADLVDLHPEKTGLSPENRA</sequence>
<dbReference type="Gene3D" id="3.20.20.140">
    <property type="entry name" value="Metal-dependent hydrolases"/>
    <property type="match status" value="1"/>
</dbReference>
<dbReference type="SUPFAM" id="SSF51556">
    <property type="entry name" value="Metallo-dependent hydrolases"/>
    <property type="match status" value="1"/>
</dbReference>
<dbReference type="EMBL" id="BAOP01000003">
    <property type="protein sequence ID" value="GAC78336.1"/>
    <property type="molecule type" value="Genomic_DNA"/>
</dbReference>
<organism evidence="4 5">
    <name type="scientific">Gordonia malaquae NBRC 108250</name>
    <dbReference type="NCBI Taxonomy" id="1223542"/>
    <lineage>
        <taxon>Bacteria</taxon>
        <taxon>Bacillati</taxon>
        <taxon>Actinomycetota</taxon>
        <taxon>Actinomycetes</taxon>
        <taxon>Mycobacteriales</taxon>
        <taxon>Gordoniaceae</taxon>
        <taxon>Gordonia</taxon>
    </lineage>
</organism>
<dbReference type="InterPro" id="IPR001559">
    <property type="entry name" value="Phosphotriesterase"/>
</dbReference>
<dbReference type="GO" id="GO:0016787">
    <property type="term" value="F:hydrolase activity"/>
    <property type="evidence" value="ECO:0007669"/>
    <property type="project" value="UniProtKB-KW"/>
</dbReference>
<dbReference type="Pfam" id="PF02126">
    <property type="entry name" value="PTE"/>
    <property type="match status" value="1"/>
</dbReference>
<evidence type="ECO:0000256" key="3">
    <source>
        <dbReference type="PROSITE-ProRule" id="PRU00679"/>
    </source>
</evidence>
<dbReference type="OrthoDB" id="9795018at2"/>
<comment type="caution">
    <text evidence="4">The sequence shown here is derived from an EMBL/GenBank/DDBJ whole genome shotgun (WGS) entry which is preliminary data.</text>
</comment>
<dbReference type="InterPro" id="IPR032466">
    <property type="entry name" value="Metal_Hydrolase"/>
</dbReference>
<dbReference type="RefSeq" id="WP_008376281.1">
    <property type="nucleotide sequence ID" value="NZ_BAOP01000003.1"/>
</dbReference>